<dbReference type="GO" id="GO:0005886">
    <property type="term" value="C:plasma membrane"/>
    <property type="evidence" value="ECO:0007669"/>
    <property type="project" value="UniProtKB-SubCell"/>
</dbReference>
<feature type="binding site" evidence="2">
    <location>
        <position position="505"/>
    </location>
    <ligand>
        <name>Mn(2+)</name>
        <dbReference type="ChEBI" id="CHEBI:29035"/>
        <label>2</label>
    </ligand>
</feature>
<keyword evidence="3" id="KW-1133">Transmembrane helix</keyword>
<dbReference type="Gene3D" id="3.90.1640.10">
    <property type="entry name" value="inorganic pyrophosphatase (n-terminal core)"/>
    <property type="match status" value="1"/>
</dbReference>
<dbReference type="Pfam" id="PF02272">
    <property type="entry name" value="DHHA1"/>
    <property type="match status" value="1"/>
</dbReference>
<dbReference type="Proteomes" id="UP000002973">
    <property type="component" value="Unassembled WGS sequence"/>
</dbReference>
<dbReference type="Gene3D" id="3.10.310.30">
    <property type="match status" value="1"/>
</dbReference>
<dbReference type="InterPro" id="IPR038763">
    <property type="entry name" value="DHH_sf"/>
</dbReference>
<comment type="subcellular location">
    <subcellularLocation>
        <location evidence="1">Cell membrane</location>
    </subcellularLocation>
</comment>
<dbReference type="GO" id="GO:0046872">
    <property type="term" value="F:metal ion binding"/>
    <property type="evidence" value="ECO:0007669"/>
    <property type="project" value="UniProtKB-KW"/>
</dbReference>
<organism evidence="5 6">
    <name type="scientific">Streptococcus anginosus F0211</name>
    <dbReference type="NCBI Taxonomy" id="706437"/>
    <lineage>
        <taxon>Bacteria</taxon>
        <taxon>Bacillati</taxon>
        <taxon>Bacillota</taxon>
        <taxon>Bacilli</taxon>
        <taxon>Lactobacillales</taxon>
        <taxon>Streptococcaceae</taxon>
        <taxon>Streptococcus</taxon>
        <taxon>Streptococcus anginosus group</taxon>
    </lineage>
</organism>
<feature type="binding site" evidence="2">
    <location>
        <position position="352"/>
    </location>
    <ligand>
        <name>Mn(2+)</name>
        <dbReference type="ChEBI" id="CHEBI:29035"/>
        <label>1</label>
    </ligand>
</feature>
<evidence type="ECO:0000313" key="5">
    <source>
        <dbReference type="EMBL" id="EFU23121.1"/>
    </source>
</evidence>
<dbReference type="PROSITE" id="PS50887">
    <property type="entry name" value="GGDEF"/>
    <property type="match status" value="1"/>
</dbReference>
<feature type="transmembrane region" description="Helical" evidence="3">
    <location>
        <begin position="12"/>
        <end position="33"/>
    </location>
</feature>
<keyword evidence="1" id="KW-1003">Cell membrane</keyword>
<dbReference type="InterPro" id="IPR001667">
    <property type="entry name" value="DDH_dom"/>
</dbReference>
<dbReference type="GO" id="GO:0003676">
    <property type="term" value="F:nucleic acid binding"/>
    <property type="evidence" value="ECO:0007669"/>
    <property type="project" value="UniProtKB-UniRule"/>
</dbReference>
<sequence>MAVKRFVMKKFRFTPIHFVIMGVISFGILAILLRVFGSSILMLSALFLVLALLIFLLIYQQKSYEIDEVEQIQYVNDQAENSLASLLERMPVGVVKVDQTSGNVEWFNPYAELILTNEDGEFDVDLLQKITKTPSEGAGSYATIGDTKYSVYLDHASSVFYFFDASSEYEATSELVTTRPVIGIISVDNYDDLEDVVSDSDISHINSFIANFVSEFAEKYAMFSRRVGMDRFYIFTDYTVLDRLMQNKFAVIDQFREEAKKREIPLTLSMGFSYGDSNHEQIGKVALLNLNLAEVRGGDQAVVKENDESKNPVYFGGGSAASVKRTRTRTRAMMTAISDKIKSVDQVFVVGHKNLDMDALGSAVGMQVFASNIIDQTYAVYDPHQMAADIERAVRRLQDEGETNLLSVADAMTMVTNRSLLIMVDHSKTALTLSKEFYDLFNQIIVIDHHRRDQDFPENAVITYIESGASSACELVTELIQFQNSKTRRLSKMQASVLMAGIMLDTKKFSSRVTSRTFDVASYLRTRGSDSVAIQDISATDFDEYREVNELILNGKKILPNVLVATGAEEKCYDTVVISKAADAMLAMSGIEASFVVSKNKQNSISISARSRSKINVQRIMEELGGGGHFNLAAAQIPNQTIAQVVHSLNEIIVREVLKDKELKK</sequence>
<evidence type="ECO:0000313" key="6">
    <source>
        <dbReference type="Proteomes" id="UP000002973"/>
    </source>
</evidence>
<dbReference type="InterPro" id="IPR014528">
    <property type="entry name" value="GdpP/PdeA"/>
</dbReference>
<dbReference type="PIRSF" id="PIRSF026583">
    <property type="entry name" value="YybT"/>
    <property type="match status" value="1"/>
</dbReference>
<dbReference type="eggNOG" id="COG3887">
    <property type="taxonomic scope" value="Bacteria"/>
</dbReference>
<evidence type="ECO:0000259" key="4">
    <source>
        <dbReference type="PROSITE" id="PS50887"/>
    </source>
</evidence>
<evidence type="ECO:0000256" key="2">
    <source>
        <dbReference type="PIRSR" id="PIRSR026583-50"/>
    </source>
</evidence>
<reference evidence="5 6" key="1">
    <citation type="submission" date="2010-11" db="EMBL/GenBank/DDBJ databases">
        <authorList>
            <person name="Weinstock G."/>
            <person name="Sodergren E."/>
            <person name="Clifton S."/>
            <person name="Fulton L."/>
            <person name="Fulton B."/>
            <person name="Courtney L."/>
            <person name="Fronick C."/>
            <person name="Harrison M."/>
            <person name="Strong C."/>
            <person name="Farmer C."/>
            <person name="Delahaunty K."/>
            <person name="Markovic C."/>
            <person name="Hall O."/>
            <person name="Minx P."/>
            <person name="Tomlinson C."/>
            <person name="Mitreva M."/>
            <person name="Hou S."/>
            <person name="Chen J."/>
            <person name="Wollam A."/>
            <person name="Pepin K.H."/>
            <person name="Johnson M."/>
            <person name="Bhonagiri V."/>
            <person name="Zhang X."/>
            <person name="Suruliraj S."/>
            <person name="Warren W."/>
            <person name="Chinwalla A."/>
            <person name="Mardis E.R."/>
            <person name="Wilson R.K."/>
        </authorList>
    </citation>
    <scope>NUCLEOTIDE SEQUENCE [LARGE SCALE GENOMIC DNA]</scope>
    <source>
        <strain evidence="5 6">F0211</strain>
    </source>
</reference>
<dbReference type="EMBL" id="AECT01000004">
    <property type="protein sequence ID" value="EFU23121.1"/>
    <property type="molecule type" value="Genomic_DNA"/>
</dbReference>
<keyword evidence="2" id="KW-0464">Manganese</keyword>
<comment type="similarity">
    <text evidence="1">Belongs to the GdpP/PdeA phosphodiesterase family.</text>
</comment>
<comment type="function">
    <text evidence="1">Has phosphodiesterase (PDE) activity against cyclic-di-AMP (c-di-AMP).</text>
</comment>
<evidence type="ECO:0000256" key="3">
    <source>
        <dbReference type="SAM" id="Phobius"/>
    </source>
</evidence>
<keyword evidence="2" id="KW-0479">Metal-binding</keyword>
<comment type="caution">
    <text evidence="5">The sequence shown here is derived from an EMBL/GenBank/DDBJ whole genome shotgun (WGS) entry which is preliminary data.</text>
</comment>
<keyword evidence="3" id="KW-0812">Transmembrane</keyword>
<feature type="binding site" evidence="2">
    <location>
        <position position="449"/>
    </location>
    <ligand>
        <name>Mn(2+)</name>
        <dbReference type="ChEBI" id="CHEBI:29035"/>
        <label>2</label>
    </ligand>
</feature>
<feature type="transmembrane region" description="Helical" evidence="3">
    <location>
        <begin position="39"/>
        <end position="59"/>
    </location>
</feature>
<accession>E6IZ82</accession>
<dbReference type="PANTHER" id="PTHR47618">
    <property type="entry name" value="BIFUNCTIONAL OLIGORIBONUCLEASE AND PAP PHOSPHATASE NRNA"/>
    <property type="match status" value="1"/>
</dbReference>
<dbReference type="InterPro" id="IPR000160">
    <property type="entry name" value="GGDEF_dom"/>
</dbReference>
<keyword evidence="1 3" id="KW-0472">Membrane</keyword>
<dbReference type="Gene3D" id="3.30.450.20">
    <property type="entry name" value="PAS domain"/>
    <property type="match status" value="1"/>
</dbReference>
<feature type="binding site" evidence="2">
    <location>
        <position position="425"/>
    </location>
    <ligand>
        <name>Mn(2+)</name>
        <dbReference type="ChEBI" id="CHEBI:29035"/>
        <label>1</label>
    </ligand>
</feature>
<dbReference type="EC" id="3.1.4.-" evidence="1"/>
<dbReference type="GO" id="GO:0106409">
    <property type="term" value="F:cyclic-di-AMP phosphodiesterase activity"/>
    <property type="evidence" value="ECO:0007669"/>
    <property type="project" value="RHEA"/>
</dbReference>
<feature type="binding site" evidence="2">
    <location>
        <position position="358"/>
    </location>
    <ligand>
        <name>Mn(2+)</name>
        <dbReference type="ChEBI" id="CHEBI:29035"/>
        <label>2</label>
    </ligand>
</feature>
<feature type="domain" description="GGDEF" evidence="4">
    <location>
        <begin position="178"/>
        <end position="306"/>
    </location>
</feature>
<protein>
    <recommendedName>
        <fullName evidence="1">Cyclic-di-AMP phosphodiesterase</fullName>
        <ecNumber evidence="1">3.1.4.-</ecNumber>
    </recommendedName>
</protein>
<comment type="catalytic activity">
    <reaction evidence="1">
        <text>3',3'-c-di-AMP + H2O = 5'-O-phosphonoadenylyl-(3'-&gt;5')-adenosine + H(+)</text>
        <dbReference type="Rhea" id="RHEA:54420"/>
        <dbReference type="ChEBI" id="CHEBI:15377"/>
        <dbReference type="ChEBI" id="CHEBI:15378"/>
        <dbReference type="ChEBI" id="CHEBI:71500"/>
        <dbReference type="ChEBI" id="CHEBI:138171"/>
    </reaction>
</comment>
<evidence type="ECO:0000256" key="1">
    <source>
        <dbReference type="PIRNR" id="PIRNR026583"/>
    </source>
</evidence>
<dbReference type="Pfam" id="PF24898">
    <property type="entry name" value="GGDEF_GdpP"/>
    <property type="match status" value="1"/>
</dbReference>
<keyword evidence="1" id="KW-0378">Hydrolase</keyword>
<gene>
    <name evidence="5" type="ORF">HMPREF0813_00363</name>
</gene>
<dbReference type="GO" id="GO:0016787">
    <property type="term" value="F:hydrolase activity"/>
    <property type="evidence" value="ECO:0007669"/>
    <property type="project" value="UniProtKB-UniRule"/>
</dbReference>
<dbReference type="InterPro" id="IPR003156">
    <property type="entry name" value="DHHA1_dom"/>
</dbReference>
<dbReference type="Pfam" id="PF01368">
    <property type="entry name" value="DHH"/>
    <property type="match status" value="1"/>
</dbReference>
<dbReference type="PANTHER" id="PTHR47618:SF2">
    <property type="entry name" value="CYCLIC-DI-AMP PHOSPHODIESTERASE GDPP"/>
    <property type="match status" value="1"/>
</dbReference>
<proteinExistence type="inferred from homology"/>
<dbReference type="InterPro" id="IPR051319">
    <property type="entry name" value="Oligoribo/pAp-PDE_c-di-AMP_PDE"/>
</dbReference>
<dbReference type="SUPFAM" id="SSF64182">
    <property type="entry name" value="DHH phosphoesterases"/>
    <property type="match status" value="1"/>
</dbReference>
<feature type="binding site" evidence="2">
    <location>
        <position position="425"/>
    </location>
    <ligand>
        <name>Mn(2+)</name>
        <dbReference type="ChEBI" id="CHEBI:29035"/>
        <label>2</label>
    </ligand>
</feature>
<feature type="binding site" evidence="2">
    <location>
        <position position="356"/>
    </location>
    <ligand>
        <name>Mn(2+)</name>
        <dbReference type="ChEBI" id="CHEBI:29035"/>
        <label>1</label>
    </ligand>
</feature>
<comment type="cofactor">
    <cofactor evidence="2">
        <name>Mn(2+)</name>
        <dbReference type="ChEBI" id="CHEBI:29035"/>
    </cofactor>
    <text evidence="2">For phosphodiesterase activity, probably binds 2 Mn(2+) per subunit.</text>
</comment>
<dbReference type="AlphaFoldDB" id="E6IZ82"/>
<name>E6IZ82_STRAP</name>